<evidence type="ECO:0000313" key="3">
    <source>
        <dbReference type="Proteomes" id="UP000001940"/>
    </source>
</evidence>
<dbReference type="GeneID" id="183275"/>
<feature type="region of interest" description="Disordered" evidence="1">
    <location>
        <begin position="1"/>
        <end position="59"/>
    </location>
</feature>
<evidence type="ECO:0000313" key="4">
    <source>
        <dbReference type="WormBase" id="C36C9.5"/>
    </source>
</evidence>
<dbReference type="STRING" id="6239.C36C9.5.1"/>
<reference evidence="2 3" key="1">
    <citation type="journal article" date="1998" name="Science">
        <title>Genome sequence of the nematode C. elegans: a platform for investigating biology.</title>
        <authorList>
            <consortium name="The C. elegans sequencing consortium"/>
            <person name="Sulson J.E."/>
            <person name="Waterston R."/>
        </authorList>
    </citation>
    <scope>NUCLEOTIDE SEQUENCE [LARGE SCALE GENOMIC DNA]</scope>
    <source>
        <strain evidence="2 3">Bristol N2</strain>
    </source>
</reference>
<dbReference type="eggNOG" id="ENOG502T3F3">
    <property type="taxonomic scope" value="Eukaryota"/>
</dbReference>
<dbReference type="CTD" id="183275"/>
<evidence type="ECO:0000313" key="2">
    <source>
        <dbReference type="EMBL" id="CCD66884.2"/>
    </source>
</evidence>
<accession>Q9TZK6</accession>
<dbReference type="HOGENOM" id="CLU_564116_0_0_1"/>
<keyword evidence="3" id="KW-1185">Reference proteome</keyword>
<dbReference type="InParanoid" id="Q9TZK6"/>
<dbReference type="UCSC" id="C36C9.5">
    <property type="organism name" value="c. elegans"/>
</dbReference>
<dbReference type="PIR" id="T33492">
    <property type="entry name" value="T33492"/>
</dbReference>
<gene>
    <name evidence="2 4" type="ORF">C36C9.5</name>
    <name evidence="2" type="ORF">CELE_C36C9.5</name>
</gene>
<dbReference type="WormBase" id="C36C9.5">
    <property type="protein sequence ID" value="CE53234"/>
    <property type="gene ID" value="WBGene00016488"/>
</dbReference>
<feature type="region of interest" description="Disordered" evidence="1">
    <location>
        <begin position="461"/>
        <end position="485"/>
    </location>
</feature>
<organism evidence="2 3">
    <name type="scientific">Caenorhabditis elegans</name>
    <dbReference type="NCBI Taxonomy" id="6239"/>
    <lineage>
        <taxon>Eukaryota</taxon>
        <taxon>Metazoa</taxon>
        <taxon>Ecdysozoa</taxon>
        <taxon>Nematoda</taxon>
        <taxon>Chromadorea</taxon>
        <taxon>Rhabditida</taxon>
        <taxon>Rhabditina</taxon>
        <taxon>Rhabditomorpha</taxon>
        <taxon>Rhabditoidea</taxon>
        <taxon>Rhabditidae</taxon>
        <taxon>Peloderinae</taxon>
        <taxon>Caenorhabditis</taxon>
    </lineage>
</organism>
<dbReference type="AGR" id="WB:WBGene00016488"/>
<proteinExistence type="predicted"/>
<dbReference type="PaxDb" id="6239-C36C9.5"/>
<sequence length="485" mass="55262">MLPSPNSLHHVTEQAESEESETKPDKKKLEEQQEQSRARANARTEPNRVKKRKKDLIAPEPLVPGTEAYKKRWDEAVQNNKTCKACQDKYIGVRTSLFNPNSDIPIPQPVPQPLNSYSLFQSCSTKFLDRNKKEEIFEWDEIKATNHPEYKIWLRRRETLLLEHQKQIQLGYIRLFTNEEKHAKKKKIKRELFEQEDLQTNFRGIQKTPTKNSLEQSRNDFVAPGPFFTKMEVSEGSSEETMDYRRKCEAFLDSLTGVRALSPNFTTNHDHTYCKLHNNSSGAHRTYFNVTSGLPRPGHNGSTYSMLHNSMPGAQRAYFNLNSGLPCPEHNAHTYNMLHSSIPGSYRSHLNLISSLPQHNDRTYRMLHNSMSGARGTHFHLKISSLPLPKPNMEPPTLHIMLESNTSNMLGETVHIMIDLPEPTKINGSSQLLNNAPVKESRPICPDEKVAQALPTEVKSNFLQELSSNRSMHGNASTSNAGSNK</sequence>
<dbReference type="AlphaFoldDB" id="Q9TZK6"/>
<dbReference type="RefSeq" id="NP_001359921.1">
    <property type="nucleotide sequence ID" value="NM_001373232.2"/>
</dbReference>
<dbReference type="Bgee" id="WBGene00016488">
    <property type="expression patterns" value="Expressed in pharyngeal muscle cell (C elegans) and 3 other cell types or tissues"/>
</dbReference>
<dbReference type="KEGG" id="cel:CELE_C36C9.5"/>
<evidence type="ECO:0000256" key="1">
    <source>
        <dbReference type="SAM" id="MobiDB-lite"/>
    </source>
</evidence>
<dbReference type="Proteomes" id="UP000001940">
    <property type="component" value="Chromosome X"/>
</dbReference>
<protein>
    <submittedName>
        <fullName evidence="2">JmjC domain-containing protein</fullName>
    </submittedName>
</protein>
<dbReference type="EMBL" id="BX284606">
    <property type="protein sequence ID" value="CCD66884.2"/>
    <property type="molecule type" value="Genomic_DNA"/>
</dbReference>
<name>Q9TZK6_CAEEL</name>
<feature type="compositionally biased region" description="Basic and acidic residues" evidence="1">
    <location>
        <begin position="20"/>
        <end position="37"/>
    </location>
</feature>